<keyword evidence="5" id="KW-1185">Reference proteome</keyword>
<dbReference type="Gene3D" id="1.10.443.10">
    <property type="entry name" value="Intergrase catalytic core"/>
    <property type="match status" value="1"/>
</dbReference>
<evidence type="ECO:0000313" key="4">
    <source>
        <dbReference type="EMBL" id="TDE44483.1"/>
    </source>
</evidence>
<accession>A0A4R5F878</accession>
<keyword evidence="2" id="KW-0233">DNA recombination</keyword>
<dbReference type="InterPro" id="IPR050090">
    <property type="entry name" value="Tyrosine_recombinase_XerCD"/>
</dbReference>
<dbReference type="InterPro" id="IPR011010">
    <property type="entry name" value="DNA_brk_join_enz"/>
</dbReference>
<dbReference type="InterPro" id="IPR010998">
    <property type="entry name" value="Integrase_recombinase_N"/>
</dbReference>
<dbReference type="GO" id="GO:0015074">
    <property type="term" value="P:DNA integration"/>
    <property type="evidence" value="ECO:0007669"/>
    <property type="project" value="InterPro"/>
</dbReference>
<dbReference type="Gene3D" id="1.10.150.130">
    <property type="match status" value="1"/>
</dbReference>
<comment type="caution">
    <text evidence="4">The sequence shown here is derived from an EMBL/GenBank/DDBJ whole genome shotgun (WGS) entry which is preliminary data.</text>
</comment>
<evidence type="ECO:0000313" key="5">
    <source>
        <dbReference type="Proteomes" id="UP000294814"/>
    </source>
</evidence>
<evidence type="ECO:0000256" key="1">
    <source>
        <dbReference type="ARBA" id="ARBA00023125"/>
    </source>
</evidence>
<dbReference type="EMBL" id="SMLG01000005">
    <property type="protein sequence ID" value="TDE44483.1"/>
    <property type="molecule type" value="Genomic_DNA"/>
</dbReference>
<gene>
    <name evidence="4" type="ORF">E0I26_08950</name>
</gene>
<evidence type="ECO:0000259" key="3">
    <source>
        <dbReference type="Pfam" id="PF13102"/>
    </source>
</evidence>
<feature type="domain" description="Phage integrase SAM-like" evidence="3">
    <location>
        <begin position="114"/>
        <end position="208"/>
    </location>
</feature>
<dbReference type="PANTHER" id="PTHR30349:SF64">
    <property type="entry name" value="PROPHAGE INTEGRASE INTD-RELATED"/>
    <property type="match status" value="1"/>
</dbReference>
<evidence type="ECO:0000256" key="2">
    <source>
        <dbReference type="ARBA" id="ARBA00023172"/>
    </source>
</evidence>
<keyword evidence="1" id="KW-0238">DNA-binding</keyword>
<dbReference type="RefSeq" id="WP_131916141.1">
    <property type="nucleotide sequence ID" value="NZ_SMLG01000005.1"/>
</dbReference>
<dbReference type="GO" id="GO:0006310">
    <property type="term" value="P:DNA recombination"/>
    <property type="evidence" value="ECO:0007669"/>
    <property type="project" value="UniProtKB-KW"/>
</dbReference>
<organism evidence="4 5">
    <name type="scientific">Flavobacterium rhamnosiphilum</name>
    <dbReference type="NCBI Taxonomy" id="2541724"/>
    <lineage>
        <taxon>Bacteria</taxon>
        <taxon>Pseudomonadati</taxon>
        <taxon>Bacteroidota</taxon>
        <taxon>Flavobacteriia</taxon>
        <taxon>Flavobacteriales</taxon>
        <taxon>Flavobacteriaceae</taxon>
        <taxon>Flavobacterium</taxon>
    </lineage>
</organism>
<dbReference type="PANTHER" id="PTHR30349">
    <property type="entry name" value="PHAGE INTEGRASE-RELATED"/>
    <property type="match status" value="1"/>
</dbReference>
<dbReference type="Pfam" id="PF13102">
    <property type="entry name" value="Phage_int_SAM_5"/>
    <property type="match status" value="1"/>
</dbReference>
<name>A0A4R5F878_9FLAO</name>
<dbReference type="SUPFAM" id="SSF56349">
    <property type="entry name" value="DNA breaking-rejoining enzymes"/>
    <property type="match status" value="1"/>
</dbReference>
<sequence>MATVNFLYRSTKDKANLQVRLLYRFNDNDFVFGANTKFETTKDYWSKDHKKKSRDIIITNEQTRVNTELNKIENHVLNSFNAFSPDAINKEWLQTEIDHYYNPPQEAEPLPKGLLKYFDYFIECKKNEITNGTLKKYNVSKHLLQRYEQEKKTAIQIIDVNDKFRLDFEKYCLKHNYAPNTISKDLRTLKTVCNHAKHNGIKTSHQLETIKTPNYKTEKIYLTFEELLKIEEIDKRRLNDNYDNAKDWLIISCYTGQRISDFMRFTKDMIRYEKNKDGVLKPFIEFTQVKTDKIMTVALHPKVIEILEKRNGNFPKVISDPKYNLYIKQVCRIAKITEKIKGSKLNDLNKDEDKKKSKKEDVKQYRKESGMFPKWELITSHIGRRSFATNFYGTIPTTYLMNVTGHSTEAMFLNYLGKSNKDLAMGITSYF</sequence>
<dbReference type="Proteomes" id="UP000294814">
    <property type="component" value="Unassembled WGS sequence"/>
</dbReference>
<proteinExistence type="predicted"/>
<protein>
    <recommendedName>
        <fullName evidence="3">Phage integrase SAM-like domain-containing protein</fullName>
    </recommendedName>
</protein>
<dbReference type="InterPro" id="IPR025269">
    <property type="entry name" value="SAM-like_dom"/>
</dbReference>
<dbReference type="OrthoDB" id="892893at2"/>
<dbReference type="InterPro" id="IPR013762">
    <property type="entry name" value="Integrase-like_cat_sf"/>
</dbReference>
<dbReference type="AlphaFoldDB" id="A0A4R5F878"/>
<dbReference type="GO" id="GO:0003677">
    <property type="term" value="F:DNA binding"/>
    <property type="evidence" value="ECO:0007669"/>
    <property type="project" value="UniProtKB-KW"/>
</dbReference>
<reference evidence="4 5" key="1">
    <citation type="submission" date="2019-03" db="EMBL/GenBank/DDBJ databases">
        <title>Novel species of Flavobacterium.</title>
        <authorList>
            <person name="Liu Q."/>
            <person name="Xin Y.-H."/>
        </authorList>
    </citation>
    <scope>NUCLEOTIDE SEQUENCE [LARGE SCALE GENOMIC DNA]</scope>
    <source>
        <strain evidence="4 5">LB3P52</strain>
    </source>
</reference>